<dbReference type="FunFam" id="3.90.110.10:FF:000004">
    <property type="entry name" value="Malate dehydrogenase"/>
    <property type="match status" value="1"/>
</dbReference>
<dbReference type="GO" id="GO:0006099">
    <property type="term" value="P:tricarboxylic acid cycle"/>
    <property type="evidence" value="ECO:0007669"/>
    <property type="project" value="UniProtKB-UniRule"/>
</dbReference>
<dbReference type="Gene3D" id="3.90.110.10">
    <property type="entry name" value="Lactate dehydrogenase/glycoside hydrolase, family 4, C-terminal"/>
    <property type="match status" value="1"/>
</dbReference>
<evidence type="ECO:0000256" key="7">
    <source>
        <dbReference type="PIRSR" id="PIRSR000102-3"/>
    </source>
</evidence>
<dbReference type="InterPro" id="IPR001236">
    <property type="entry name" value="Lactate/malate_DH_N"/>
</dbReference>
<gene>
    <name evidence="4" type="primary">mdh</name>
    <name evidence="10" type="ORF">UBAL3_44810092</name>
</gene>
<dbReference type="NCBIfam" id="NF004863">
    <property type="entry name" value="PRK06223.1"/>
    <property type="match status" value="1"/>
</dbReference>
<proteinExistence type="inferred from homology"/>
<evidence type="ECO:0000256" key="2">
    <source>
        <dbReference type="ARBA" id="ARBA00023002"/>
    </source>
</evidence>
<dbReference type="GO" id="GO:0006089">
    <property type="term" value="P:lactate metabolic process"/>
    <property type="evidence" value="ECO:0007669"/>
    <property type="project" value="TreeGrafter"/>
</dbReference>
<feature type="binding site" evidence="4 6">
    <location>
        <position position="93"/>
    </location>
    <ligand>
        <name>substrate</name>
    </ligand>
</feature>
<feature type="binding site" evidence="4 7">
    <location>
        <begin position="14"/>
        <end position="19"/>
    </location>
    <ligand>
        <name>NAD(+)</name>
        <dbReference type="ChEBI" id="CHEBI:57540"/>
    </ligand>
</feature>
<feature type="domain" description="Lactate/malate dehydrogenase C-terminal" evidence="9">
    <location>
        <begin position="152"/>
        <end position="307"/>
    </location>
</feature>
<comment type="function">
    <text evidence="4">Catalyzes the reversible oxidation of malate to oxaloacetate.</text>
</comment>
<dbReference type="CDD" id="cd01339">
    <property type="entry name" value="LDH-like_MDH"/>
    <property type="match status" value="1"/>
</dbReference>
<dbReference type="Pfam" id="PF00056">
    <property type="entry name" value="Ldh_1_N"/>
    <property type="match status" value="1"/>
</dbReference>
<dbReference type="InterPro" id="IPR001557">
    <property type="entry name" value="L-lactate/malate_DH"/>
</dbReference>
<protein>
    <recommendedName>
        <fullName evidence="4">Malate dehydrogenase</fullName>
        <ecNumber evidence="4">1.1.1.37</ecNumber>
    </recommendedName>
</protein>
<dbReference type="EMBL" id="GG693852">
    <property type="protein sequence ID" value="EES53955.1"/>
    <property type="molecule type" value="Genomic_DNA"/>
</dbReference>
<evidence type="ECO:0000313" key="10">
    <source>
        <dbReference type="EMBL" id="EES53955.1"/>
    </source>
</evidence>
<dbReference type="PANTHER" id="PTHR43128">
    <property type="entry name" value="L-2-HYDROXYCARBOXYLATE DEHYDROGENASE (NAD(P)(+))"/>
    <property type="match status" value="1"/>
</dbReference>
<accession>C6HU27</accession>
<dbReference type="SUPFAM" id="SSF51735">
    <property type="entry name" value="NAD(P)-binding Rossmann-fold domains"/>
    <property type="match status" value="1"/>
</dbReference>
<evidence type="ECO:0000259" key="8">
    <source>
        <dbReference type="Pfam" id="PF00056"/>
    </source>
</evidence>
<dbReference type="HAMAP" id="MF_00487">
    <property type="entry name" value="Malate_dehydrog_3"/>
    <property type="match status" value="1"/>
</dbReference>
<evidence type="ECO:0000256" key="4">
    <source>
        <dbReference type="HAMAP-Rule" id="MF_00487"/>
    </source>
</evidence>
<dbReference type="SUPFAM" id="SSF56327">
    <property type="entry name" value="LDH C-terminal domain-like"/>
    <property type="match status" value="1"/>
</dbReference>
<dbReference type="Pfam" id="PF02866">
    <property type="entry name" value="Ldh_1_C"/>
    <property type="match status" value="1"/>
</dbReference>
<feature type="domain" description="Lactate/malate dehydrogenase N-terminal" evidence="8">
    <location>
        <begin position="9"/>
        <end position="147"/>
    </location>
</feature>
<dbReference type="GO" id="GO:0030060">
    <property type="term" value="F:L-malate dehydrogenase (NAD+) activity"/>
    <property type="evidence" value="ECO:0007669"/>
    <property type="project" value="UniProtKB-UniRule"/>
</dbReference>
<feature type="binding site" evidence="4 7">
    <location>
        <position position="38"/>
    </location>
    <ligand>
        <name>NAD(+)</name>
        <dbReference type="ChEBI" id="CHEBI:57540"/>
    </ligand>
</feature>
<evidence type="ECO:0000256" key="3">
    <source>
        <dbReference type="ARBA" id="ARBA00023027"/>
    </source>
</evidence>
<sequence>MRIVKKRRKVSIIGAGNVGATTAQKIVENGLADVVLLDIRDGVAQGKSLDILEAGPLMGFDTRIVGTGHYEEIADSSVVVVTAGFSRKPGMSRDDLLHKNGEIIRDVAHNIRKFAPDSIIIPVTNPMDLMAYVLWRVTGFPRERVIGMGGALDSSRFAYFLSEETRTSVSNIHSLVMGGHGDQMVPLLDFSTIAGVPVRKIIPSDRLEAIVTRTRNGGAEIVHLMKDSSAYFAPAAAIYSMIESILHDRHRIIPSSVLLEGEYGIRGAFVGVPVRLGNQGLEEIIQLPLSAEESSQLAHSAAVIAEGISALNRLFNNFSE</sequence>
<dbReference type="GO" id="GO:0004459">
    <property type="term" value="F:L-lactate dehydrogenase (NAD+) activity"/>
    <property type="evidence" value="ECO:0007669"/>
    <property type="project" value="TreeGrafter"/>
</dbReference>
<dbReference type="EC" id="1.1.1.37" evidence="4"/>
<feature type="binding site" evidence="4 6">
    <location>
        <position position="125"/>
    </location>
    <ligand>
        <name>substrate</name>
    </ligand>
</feature>
<dbReference type="Proteomes" id="UP000009374">
    <property type="component" value="Unassembled WGS sequence"/>
</dbReference>
<feature type="active site" description="Proton acceptor" evidence="4 5">
    <location>
        <position position="180"/>
    </location>
</feature>
<keyword evidence="11" id="KW-1185">Reference proteome</keyword>
<comment type="catalytic activity">
    <reaction evidence="4">
        <text>(S)-malate + NAD(+) = oxaloacetate + NADH + H(+)</text>
        <dbReference type="Rhea" id="RHEA:21432"/>
        <dbReference type="ChEBI" id="CHEBI:15378"/>
        <dbReference type="ChEBI" id="CHEBI:15589"/>
        <dbReference type="ChEBI" id="CHEBI:16452"/>
        <dbReference type="ChEBI" id="CHEBI:57540"/>
        <dbReference type="ChEBI" id="CHEBI:57945"/>
        <dbReference type="EC" id="1.1.1.37"/>
    </reaction>
</comment>
<evidence type="ECO:0000313" key="11">
    <source>
        <dbReference type="Proteomes" id="UP000009374"/>
    </source>
</evidence>
<reference evidence="10 11" key="1">
    <citation type="journal article" date="2009" name="Appl. Environ. Microbiol.">
        <title>Community genomic and proteomic analyses of chemoautotrophic iron-oxidizing "Leptospirillum rubarum" (Group II) and "Leptospirillum ferrodiazotrophum" (Group III) bacteria in acid mine drainage biofilms.</title>
        <authorList>
            <person name="Goltsman D.S."/>
            <person name="Denef V.J."/>
            <person name="Singer S.W."/>
            <person name="VerBerkmoes N.C."/>
            <person name="Lefsrud M."/>
            <person name="Mueller R.S."/>
            <person name="Dick G.J."/>
            <person name="Sun C.L."/>
            <person name="Wheeler K.E."/>
            <person name="Zemla A."/>
            <person name="Baker B.J."/>
            <person name="Hauser L."/>
            <person name="Land M."/>
            <person name="Shah M.B."/>
            <person name="Thelen M.P."/>
            <person name="Hettich R.L."/>
            <person name="Banfield J.F."/>
        </authorList>
    </citation>
    <scope>NUCLEOTIDE SEQUENCE [LARGE SCALE GENOMIC DNA]</scope>
</reference>
<evidence type="ECO:0000256" key="6">
    <source>
        <dbReference type="PIRSR" id="PIRSR000102-2"/>
    </source>
</evidence>
<dbReference type="InterPro" id="IPR022383">
    <property type="entry name" value="Lactate/malate_DH_C"/>
</dbReference>
<dbReference type="InterPro" id="IPR011275">
    <property type="entry name" value="Malate_DH_type3"/>
</dbReference>
<dbReference type="PRINTS" id="PR00086">
    <property type="entry name" value="LLDHDRGNASE"/>
</dbReference>
<dbReference type="FunFam" id="3.40.50.720:FF:000018">
    <property type="entry name" value="Malate dehydrogenase"/>
    <property type="match status" value="1"/>
</dbReference>
<dbReference type="InterPro" id="IPR036291">
    <property type="entry name" value="NAD(P)-bd_dom_sf"/>
</dbReference>
<dbReference type="InterPro" id="IPR015955">
    <property type="entry name" value="Lactate_DH/Glyco_Ohase_4_C"/>
</dbReference>
<feature type="binding site" evidence="4 7">
    <location>
        <begin position="123"/>
        <end position="125"/>
    </location>
    <ligand>
        <name>NAD(+)</name>
        <dbReference type="ChEBI" id="CHEBI:57540"/>
    </ligand>
</feature>
<evidence type="ECO:0000256" key="1">
    <source>
        <dbReference type="ARBA" id="ARBA00022532"/>
    </source>
</evidence>
<feature type="binding site" evidence="4 6">
    <location>
        <position position="87"/>
    </location>
    <ligand>
        <name>substrate</name>
    </ligand>
</feature>
<dbReference type="NCBIfam" id="TIGR01763">
    <property type="entry name" value="MalateDH_bact"/>
    <property type="match status" value="1"/>
</dbReference>
<keyword evidence="1 4" id="KW-0816">Tricarboxylic acid cycle</keyword>
<feature type="binding site" evidence="4 6">
    <location>
        <position position="156"/>
    </location>
    <ligand>
        <name>substrate</name>
    </ligand>
</feature>
<keyword evidence="3 4" id="KW-0520">NAD</keyword>
<evidence type="ECO:0000256" key="5">
    <source>
        <dbReference type="PIRSR" id="PIRSR000102-1"/>
    </source>
</evidence>
<name>C6HU27_9BACT</name>
<feature type="binding site" evidence="4 7">
    <location>
        <position position="100"/>
    </location>
    <ligand>
        <name>NAD(+)</name>
        <dbReference type="ChEBI" id="CHEBI:57540"/>
    </ligand>
</feature>
<dbReference type="PANTHER" id="PTHR43128:SF16">
    <property type="entry name" value="L-LACTATE DEHYDROGENASE"/>
    <property type="match status" value="1"/>
</dbReference>
<evidence type="ECO:0000259" key="9">
    <source>
        <dbReference type="Pfam" id="PF02866"/>
    </source>
</evidence>
<dbReference type="Gene3D" id="3.40.50.720">
    <property type="entry name" value="NAD(P)-binding Rossmann-like Domain"/>
    <property type="match status" value="1"/>
</dbReference>
<keyword evidence="2 4" id="KW-0560">Oxidoreductase</keyword>
<organism evidence="10 11">
    <name type="scientific">Leptospirillum ferrodiazotrophum</name>
    <dbReference type="NCBI Taxonomy" id="412449"/>
    <lineage>
        <taxon>Bacteria</taxon>
        <taxon>Pseudomonadati</taxon>
        <taxon>Nitrospirota</taxon>
        <taxon>Nitrospiria</taxon>
        <taxon>Nitrospirales</taxon>
        <taxon>Nitrospiraceae</taxon>
        <taxon>Leptospirillum</taxon>
    </lineage>
</organism>
<dbReference type="PIRSF" id="PIRSF000102">
    <property type="entry name" value="Lac_mal_DH"/>
    <property type="match status" value="1"/>
</dbReference>
<dbReference type="AlphaFoldDB" id="C6HU27"/>
<comment type="similarity">
    <text evidence="4">Belongs to the LDH/MDH superfamily. MDH type 3 family.</text>
</comment>